<reference evidence="1 2" key="1">
    <citation type="submission" date="2016-12" db="EMBL/GenBank/DDBJ databases">
        <title>The genomes of Aspergillus section Nigri reveals drivers in fungal speciation.</title>
        <authorList>
            <consortium name="DOE Joint Genome Institute"/>
            <person name="Vesth T.C."/>
            <person name="Nybo J."/>
            <person name="Theobald S."/>
            <person name="Brandl J."/>
            <person name="Frisvad J.C."/>
            <person name="Nielsen K.F."/>
            <person name="Lyhne E.K."/>
            <person name="Kogle M.E."/>
            <person name="Kuo A."/>
            <person name="Riley R."/>
            <person name="Clum A."/>
            <person name="Nolan M."/>
            <person name="Lipzen A."/>
            <person name="Salamov A."/>
            <person name="Henrissat B."/>
            <person name="Wiebenga A."/>
            <person name="De Vries R.P."/>
            <person name="Grigoriev I.V."/>
            <person name="Mortensen U.H."/>
            <person name="Andersen M.R."/>
            <person name="Baker S.E."/>
        </authorList>
    </citation>
    <scope>NUCLEOTIDE SEQUENCE [LARGE SCALE GENOMIC DNA]</scope>
    <source>
        <strain evidence="1 2">CBS 115572</strain>
    </source>
</reference>
<dbReference type="Proteomes" id="UP000246702">
    <property type="component" value="Unassembled WGS sequence"/>
</dbReference>
<proteinExistence type="predicted"/>
<keyword evidence="2" id="KW-1185">Reference proteome</keyword>
<dbReference type="AlphaFoldDB" id="A0A317W6B0"/>
<dbReference type="GeneID" id="37118557"/>
<dbReference type="STRING" id="1450535.A0A317W6B0"/>
<gene>
    <name evidence="1" type="ORF">BO94DRAFT_602218</name>
</gene>
<dbReference type="EMBL" id="MSFK01000021">
    <property type="protein sequence ID" value="PWY80842.1"/>
    <property type="molecule type" value="Genomic_DNA"/>
</dbReference>
<evidence type="ECO:0008006" key="3">
    <source>
        <dbReference type="Google" id="ProtNLM"/>
    </source>
</evidence>
<evidence type="ECO:0000313" key="1">
    <source>
        <dbReference type="EMBL" id="PWY80842.1"/>
    </source>
</evidence>
<dbReference type="RefSeq" id="XP_025465444.1">
    <property type="nucleotide sequence ID" value="XM_025616414.1"/>
</dbReference>
<dbReference type="OrthoDB" id="2687876at2759"/>
<sequence>MASGTGYRCKNPARDILDFDSSGLPCDSTGILTLPRESRSRASMNPLASRFPLEILQEILLDLDLASLGMLRLVDTVSECLVDSLPAYSLLKAHASEALCLMYEMRCTSYFSIRKLFSEFCNPRCLTCSDFGPFLYIPNFTRCCYKCNFTRHSYELARVSDIRFRFGLSEKDLQPIPIIYNLSQPLVRLARIAPARALGKRIHGSKEEMDRAYEERVAEHRKSYERRMEQWENDNRQGIHRARPRFRPVRQQLGIENDETCLCLNATEEGMVSDWTDPDEVWHAHPPSREAYYRAFLEDDLPEHFRTCTALKRNYDLESSYVWPDDYRRERIDFIVRPKDTPDLG</sequence>
<name>A0A317W6B0_9EURO</name>
<accession>A0A317W6B0</accession>
<protein>
    <recommendedName>
        <fullName evidence="3">F-box domain-containing protein</fullName>
    </recommendedName>
</protein>
<evidence type="ECO:0000313" key="2">
    <source>
        <dbReference type="Proteomes" id="UP000246702"/>
    </source>
</evidence>
<organism evidence="1 2">
    <name type="scientific">Aspergillus sclerotioniger CBS 115572</name>
    <dbReference type="NCBI Taxonomy" id="1450535"/>
    <lineage>
        <taxon>Eukaryota</taxon>
        <taxon>Fungi</taxon>
        <taxon>Dikarya</taxon>
        <taxon>Ascomycota</taxon>
        <taxon>Pezizomycotina</taxon>
        <taxon>Eurotiomycetes</taxon>
        <taxon>Eurotiomycetidae</taxon>
        <taxon>Eurotiales</taxon>
        <taxon>Aspergillaceae</taxon>
        <taxon>Aspergillus</taxon>
        <taxon>Aspergillus subgen. Circumdati</taxon>
    </lineage>
</organism>
<comment type="caution">
    <text evidence="1">The sequence shown here is derived from an EMBL/GenBank/DDBJ whole genome shotgun (WGS) entry which is preliminary data.</text>
</comment>